<reference evidence="1 3" key="1">
    <citation type="submission" date="2014-12" db="EMBL/GenBank/DDBJ databases">
        <title>The genome sequence of Methanohalophilus portucalensis strain FDF1.</title>
        <authorList>
            <person name="Lai M.-C."/>
            <person name="Lai S.-J."/>
        </authorList>
    </citation>
    <scope>NUCLEOTIDE SEQUENCE [LARGE SCALE GENOMIC DNA]</scope>
    <source>
        <strain evidence="1 3">FDF-1</strain>
    </source>
</reference>
<gene>
    <name evidence="2" type="ORF">EFE41_01355</name>
    <name evidence="1" type="ORF">MPF_0731</name>
</gene>
<comment type="caution">
    <text evidence="1">The sequence shown here is derived from an EMBL/GenBank/DDBJ whole genome shotgun (WGS) entry which is preliminary data.</text>
</comment>
<evidence type="ECO:0000313" key="3">
    <source>
        <dbReference type="Proteomes" id="UP000185713"/>
    </source>
</evidence>
<dbReference type="RefSeq" id="WP_123130053.1">
    <property type="nucleotide sequence ID" value="NZ_FXBN01000001.1"/>
</dbReference>
<accession>A0A1L9C634</accession>
<reference evidence="2 4" key="2">
    <citation type="submission" date="2018-10" db="EMBL/GenBank/DDBJ databases">
        <title>Cultivation of a novel Methanohalophilus strain from Kebrit Deep of the Red Sea and a genomic comparison of members of the genus Methanohalophilus.</title>
        <authorList>
            <person name="Guan Y."/>
            <person name="Ngugi D.K."/>
            <person name="Stingl U."/>
        </authorList>
    </citation>
    <scope>NUCLEOTIDE SEQUENCE [LARGE SCALE GENOMIC DNA]</scope>
    <source>
        <strain evidence="2 4">DSM 7471</strain>
    </source>
</reference>
<dbReference type="Proteomes" id="UP000185713">
    <property type="component" value="Unassembled WGS sequence"/>
</dbReference>
<dbReference type="STRING" id="523843.SAMN06264941_0620"/>
<dbReference type="EMBL" id="JWTK01000002">
    <property type="protein sequence ID" value="OJH49937.1"/>
    <property type="molecule type" value="Genomic_DNA"/>
</dbReference>
<evidence type="ECO:0000313" key="1">
    <source>
        <dbReference type="EMBL" id="OJH49937.1"/>
    </source>
</evidence>
<dbReference type="Proteomes" id="UP000278252">
    <property type="component" value="Unassembled WGS sequence"/>
</dbReference>
<sequence length="289" mass="32462">MMEADAYFLPDVPQMLTVLGSNDLNWKHGTVSFDEKGIWLPSPDGWELIPTKAIEIVGRKLPPSFLNKIKATCDAPESIAIDYQKKSFFGSRYITTSLVFAAEEDSITAIRQFFNKEIGFQKDAILQELNSEHLKMLLLLANGINNTKMLATMFDSRELLVKKLLQQLISMDLIDESTNLKLRGKAYINEVFGEYTQTNNGPYFPNSGQEKTGGPDELTEGKVWIEHSRNDSFVSGSVSNSDLFAFIPVEIQSVKMGEMNENIQSLIIYTAMEDKINLHSKDAVFLSAI</sequence>
<dbReference type="AlphaFoldDB" id="A0A1L9C634"/>
<dbReference type="OrthoDB" id="141506at2157"/>
<organism evidence="1 3">
    <name type="scientific">Methanohalophilus portucalensis FDF-1</name>
    <dbReference type="NCBI Taxonomy" id="523843"/>
    <lineage>
        <taxon>Archaea</taxon>
        <taxon>Methanobacteriati</taxon>
        <taxon>Methanobacteriota</taxon>
        <taxon>Stenosarchaea group</taxon>
        <taxon>Methanomicrobia</taxon>
        <taxon>Methanosarcinales</taxon>
        <taxon>Methanosarcinaceae</taxon>
        <taxon>Methanohalophilus</taxon>
    </lineage>
</organism>
<dbReference type="EMBL" id="RJJH01000001">
    <property type="protein sequence ID" value="RNI13258.1"/>
    <property type="molecule type" value="Genomic_DNA"/>
</dbReference>
<name>A0A1L9C634_9EURY</name>
<proteinExistence type="predicted"/>
<protein>
    <submittedName>
        <fullName evidence="1">Uncharacterized protein</fullName>
    </submittedName>
</protein>
<evidence type="ECO:0000313" key="4">
    <source>
        <dbReference type="Proteomes" id="UP000278252"/>
    </source>
</evidence>
<evidence type="ECO:0000313" key="2">
    <source>
        <dbReference type="EMBL" id="RNI13258.1"/>
    </source>
</evidence>